<keyword evidence="2" id="KW-1185">Reference proteome</keyword>
<comment type="caution">
    <text evidence="1">The sequence shown here is derived from an EMBL/GenBank/DDBJ whole genome shotgun (WGS) entry which is preliminary data.</text>
</comment>
<name>A0AAV3UDK4_9EURY</name>
<evidence type="ECO:0000313" key="2">
    <source>
        <dbReference type="Proteomes" id="UP001501729"/>
    </source>
</evidence>
<gene>
    <name evidence="1" type="ORF">GCM10025751_10090</name>
</gene>
<dbReference type="AlphaFoldDB" id="A0AAV3UDK4"/>
<evidence type="ECO:0000313" key="1">
    <source>
        <dbReference type="EMBL" id="GAA5044205.1"/>
    </source>
</evidence>
<protein>
    <submittedName>
        <fullName evidence="1">DUF2332 domain-containing protein</fullName>
    </submittedName>
</protein>
<organism evidence="1 2">
    <name type="scientific">Haladaptatus pallidirubidus</name>
    <dbReference type="NCBI Taxonomy" id="1008152"/>
    <lineage>
        <taxon>Archaea</taxon>
        <taxon>Methanobacteriati</taxon>
        <taxon>Methanobacteriota</taxon>
        <taxon>Stenosarchaea group</taxon>
        <taxon>Halobacteria</taxon>
        <taxon>Halobacteriales</taxon>
        <taxon>Haladaptataceae</taxon>
        <taxon>Haladaptatus</taxon>
    </lineage>
</organism>
<accession>A0AAV3UDK4</accession>
<dbReference type="InterPro" id="IPR011200">
    <property type="entry name" value="UCP012608"/>
</dbReference>
<dbReference type="Pfam" id="PF10094">
    <property type="entry name" value="DUF2332"/>
    <property type="match status" value="1"/>
</dbReference>
<dbReference type="Proteomes" id="UP001501729">
    <property type="component" value="Unassembled WGS sequence"/>
</dbReference>
<dbReference type="EMBL" id="BAABKX010000001">
    <property type="protein sequence ID" value="GAA5044205.1"/>
    <property type="molecule type" value="Genomic_DNA"/>
</dbReference>
<sequence>MATLTLAVFHSLNMRLAEQFEWFADWCVGTSSLYEQIARGVADDPELLALAEEIPPKRGTANILFAAVHWHLLGGADHPLAEYYPTTSDDPKSGNPLPAFQDFCAEYETDLRPLLRNRRTQTNAVRRCTALFPAFSHVSRTVGGDPLALVELGPSGGLNLCWNQYAYDYGDAGTFGTSECTLDSEIKGDKMPPVSDDFPAVISRVGIDLNPLSVRDEADVRWLRALIWPEHADRHRLLQQAADVAERNPPDLRQGDAIEELPNVLAEIPDDVPVCVFDTQMRYQLPDPAQNRLRAHIESAAQERPLHWLSGHKAADRWDNAFTLDWFDGEGYESLVAYEQHGRWIRWLR</sequence>
<reference evidence="1 2" key="1">
    <citation type="journal article" date="2019" name="Int. J. Syst. Evol. Microbiol.">
        <title>The Global Catalogue of Microorganisms (GCM) 10K type strain sequencing project: providing services to taxonomists for standard genome sequencing and annotation.</title>
        <authorList>
            <consortium name="The Broad Institute Genomics Platform"/>
            <consortium name="The Broad Institute Genome Sequencing Center for Infectious Disease"/>
            <person name="Wu L."/>
            <person name="Ma J."/>
        </authorList>
    </citation>
    <scope>NUCLEOTIDE SEQUENCE [LARGE SCALE GENOMIC DNA]</scope>
    <source>
        <strain evidence="1 2">JCM 17504</strain>
    </source>
</reference>
<proteinExistence type="predicted"/>